<evidence type="ECO:0000256" key="4">
    <source>
        <dbReference type="SAM" id="Phobius"/>
    </source>
</evidence>
<feature type="transmembrane region" description="Helical" evidence="4">
    <location>
        <begin position="101"/>
        <end position="122"/>
    </location>
</feature>
<keyword evidence="4" id="KW-1133">Transmembrane helix</keyword>
<evidence type="ECO:0000256" key="3">
    <source>
        <dbReference type="PROSITE-ProRule" id="PRU00339"/>
    </source>
</evidence>
<evidence type="ECO:0000256" key="2">
    <source>
        <dbReference type="ARBA" id="ARBA00022803"/>
    </source>
</evidence>
<sequence>MRLSRFTPPFDSLDQFLAQRTHGFLVSVLLCLVALVYVNSLDASWIFDDLPNIVDNPRLHLSSLDWTSLSGTFIGTRDDINRPLAYLSFGLNHYFHGLDVLGYHLVNVTIHALTALTLYVFLLKTLQLPMLQSRYAERAKAIAFLGALLWATSPIQVTAVTVIVQRMASMAAFFFLFSMLCYLFAQLTPDWRRRWLWLALCVLSGLLSLATKENAAMLPLAIYLYDVLLIREVDRVALKRQLKLAAIPLAVLAILTLMLIDPAKIFAGYDHRPFTLLERLLTEPRVLLLYLTQMLVPIPAIFALIHDIQVSTSLWNPWTTLPAILFWTGWLGLGLYLADKRPLIAFALIFFLINHAIESTIIPLELAYEHRNYLPSMMLYPLAAIGILWLGRTLARPAARGAVAFGVAAFLVLQGYTVMDRNAIFAHPILVWTDNLAKAPGQSRVYTNLGQVYSLMNMPEKARETYEAALAADSYHRPHLRAVPLGNLGNGYLRDRKLDKAREYYAQAVEIDPGNMKYRIGLIVSLMGLGELDAAKPVVEAGLAQLPDDPGLLSLYGTVLFKLADYPAAIAAADKTLARDPTHEYARKILGEAHLRLGEYAEAGRYWRSVADTNPNDIEANLALLKLADLNNDEAALRRAARRLQAIRQDRTWESLLGRLASIQANHGPVFIADPKGLLPLIERALADRAG</sequence>
<dbReference type="InterPro" id="IPR052346">
    <property type="entry name" value="O-mannosyl-transferase_TMTC"/>
</dbReference>
<evidence type="ECO:0000313" key="6">
    <source>
        <dbReference type="Proteomes" id="UP000006062"/>
    </source>
</evidence>
<name>I3Y5E7_THIV6</name>
<dbReference type="EMBL" id="CP003154">
    <property type="protein sequence ID" value="AFL72215.1"/>
    <property type="molecule type" value="Genomic_DNA"/>
</dbReference>
<dbReference type="Pfam" id="PF13424">
    <property type="entry name" value="TPR_12"/>
    <property type="match status" value="1"/>
</dbReference>
<feature type="transmembrane region" description="Helical" evidence="4">
    <location>
        <begin position="245"/>
        <end position="267"/>
    </location>
</feature>
<accession>I3Y5E7</accession>
<dbReference type="RefSeq" id="WP_014776724.1">
    <property type="nucleotide sequence ID" value="NC_018012.1"/>
</dbReference>
<reference evidence="5 6" key="1">
    <citation type="submission" date="2012-06" db="EMBL/GenBank/DDBJ databases">
        <title>Complete sequence of Thiocystis violascens DSM 198.</title>
        <authorList>
            <consortium name="US DOE Joint Genome Institute"/>
            <person name="Lucas S."/>
            <person name="Han J."/>
            <person name="Lapidus A."/>
            <person name="Cheng J.-F."/>
            <person name="Goodwin L."/>
            <person name="Pitluck S."/>
            <person name="Peters L."/>
            <person name="Ovchinnikova G."/>
            <person name="Teshima H."/>
            <person name="Detter J.C."/>
            <person name="Han C."/>
            <person name="Tapia R."/>
            <person name="Land M."/>
            <person name="Hauser L."/>
            <person name="Kyrpides N."/>
            <person name="Ivanova N."/>
            <person name="Pagani I."/>
            <person name="Vogl K."/>
            <person name="Liu Z."/>
            <person name="Frigaard N.-U."/>
            <person name="Bryant D."/>
            <person name="Woyke T."/>
        </authorList>
    </citation>
    <scope>NUCLEOTIDE SEQUENCE [LARGE SCALE GENOMIC DNA]</scope>
    <source>
        <strain evidence="6">ATCC 17096 / DSM 198 / 6111</strain>
    </source>
</reference>
<feature type="repeat" description="TPR" evidence="3">
    <location>
        <begin position="584"/>
        <end position="617"/>
    </location>
</feature>
<feature type="repeat" description="TPR" evidence="3">
    <location>
        <begin position="443"/>
        <end position="476"/>
    </location>
</feature>
<feature type="transmembrane region" description="Helical" evidence="4">
    <location>
        <begin position="170"/>
        <end position="188"/>
    </location>
</feature>
<proteinExistence type="predicted"/>
<gene>
    <name evidence="5" type="ordered locus">Thivi_0139</name>
</gene>
<dbReference type="AlphaFoldDB" id="I3Y5E7"/>
<dbReference type="PANTHER" id="PTHR44227">
    <property type="match status" value="1"/>
</dbReference>
<evidence type="ECO:0000313" key="5">
    <source>
        <dbReference type="EMBL" id="AFL72215.1"/>
    </source>
</evidence>
<keyword evidence="6" id="KW-1185">Reference proteome</keyword>
<feature type="transmembrane region" description="Helical" evidence="4">
    <location>
        <begin position="287"/>
        <end position="306"/>
    </location>
</feature>
<dbReference type="InterPro" id="IPR019734">
    <property type="entry name" value="TPR_rpt"/>
</dbReference>
<feature type="transmembrane region" description="Helical" evidence="4">
    <location>
        <begin position="21"/>
        <end position="38"/>
    </location>
</feature>
<feature type="transmembrane region" description="Helical" evidence="4">
    <location>
        <begin position="343"/>
        <end position="366"/>
    </location>
</feature>
<feature type="transmembrane region" description="Helical" evidence="4">
    <location>
        <begin position="401"/>
        <end position="419"/>
    </location>
</feature>
<dbReference type="STRING" id="765911.Thivi_0139"/>
<dbReference type="eggNOG" id="COG0457">
    <property type="taxonomic scope" value="Bacteria"/>
</dbReference>
<keyword evidence="1" id="KW-0677">Repeat</keyword>
<dbReference type="PROSITE" id="PS50005">
    <property type="entry name" value="TPR"/>
    <property type="match status" value="3"/>
</dbReference>
<feature type="repeat" description="TPR" evidence="3">
    <location>
        <begin position="482"/>
        <end position="515"/>
    </location>
</feature>
<dbReference type="OrthoDB" id="8566379at2"/>
<dbReference type="Pfam" id="PF13432">
    <property type="entry name" value="TPR_16"/>
    <property type="match status" value="1"/>
</dbReference>
<keyword evidence="4" id="KW-0812">Transmembrane</keyword>
<dbReference type="PANTHER" id="PTHR44227:SF3">
    <property type="entry name" value="PROTEIN O-MANNOSYL-TRANSFERASE TMTC4"/>
    <property type="match status" value="1"/>
</dbReference>
<dbReference type="KEGG" id="tvi:Thivi_0139"/>
<dbReference type="HOGENOM" id="CLU_011615_3_0_6"/>
<keyword evidence="4" id="KW-0472">Membrane</keyword>
<protein>
    <submittedName>
        <fullName evidence="5">Tetratricopeptide repeat protein</fullName>
    </submittedName>
</protein>
<feature type="transmembrane region" description="Helical" evidence="4">
    <location>
        <begin position="378"/>
        <end position="395"/>
    </location>
</feature>
<dbReference type="Gene3D" id="1.25.40.10">
    <property type="entry name" value="Tetratricopeptide repeat domain"/>
    <property type="match status" value="1"/>
</dbReference>
<feature type="transmembrane region" description="Helical" evidence="4">
    <location>
        <begin position="318"/>
        <end position="337"/>
    </location>
</feature>
<keyword evidence="2 3" id="KW-0802">TPR repeat</keyword>
<dbReference type="SUPFAM" id="SSF48452">
    <property type="entry name" value="TPR-like"/>
    <property type="match status" value="1"/>
</dbReference>
<feature type="transmembrane region" description="Helical" evidence="4">
    <location>
        <begin position="195"/>
        <end position="210"/>
    </location>
</feature>
<organism evidence="5 6">
    <name type="scientific">Thiocystis violascens (strain ATCC 17096 / DSM 198 / 6111)</name>
    <name type="common">Chromatium violascens</name>
    <dbReference type="NCBI Taxonomy" id="765911"/>
    <lineage>
        <taxon>Bacteria</taxon>
        <taxon>Pseudomonadati</taxon>
        <taxon>Pseudomonadota</taxon>
        <taxon>Gammaproteobacteria</taxon>
        <taxon>Chromatiales</taxon>
        <taxon>Chromatiaceae</taxon>
        <taxon>Thiocystis</taxon>
    </lineage>
</organism>
<evidence type="ECO:0000256" key="1">
    <source>
        <dbReference type="ARBA" id="ARBA00022737"/>
    </source>
</evidence>
<dbReference type="Proteomes" id="UP000006062">
    <property type="component" value="Chromosome"/>
</dbReference>
<dbReference type="SMART" id="SM00028">
    <property type="entry name" value="TPR"/>
    <property type="match status" value="5"/>
</dbReference>
<feature type="transmembrane region" description="Helical" evidence="4">
    <location>
        <begin position="142"/>
        <end position="164"/>
    </location>
</feature>
<dbReference type="InterPro" id="IPR011990">
    <property type="entry name" value="TPR-like_helical_dom_sf"/>
</dbReference>